<comment type="caution">
    <text evidence="2">The sequence shown here is derived from an EMBL/GenBank/DDBJ whole genome shotgun (WGS) entry which is preliminary data.</text>
</comment>
<name>A0ABS3PWW0_9FLAO</name>
<feature type="transmembrane region" description="Helical" evidence="1">
    <location>
        <begin position="215"/>
        <end position="233"/>
    </location>
</feature>
<evidence type="ECO:0000313" key="3">
    <source>
        <dbReference type="Proteomes" id="UP000681610"/>
    </source>
</evidence>
<protein>
    <recommendedName>
        <fullName evidence="4">Beta-carotene 15,15'-monooxygenase</fullName>
    </recommendedName>
</protein>
<proteinExistence type="predicted"/>
<evidence type="ECO:0000313" key="2">
    <source>
        <dbReference type="EMBL" id="MBO1883637.1"/>
    </source>
</evidence>
<gene>
    <name evidence="2" type="ORF">J4N46_04175</name>
</gene>
<evidence type="ECO:0008006" key="4">
    <source>
        <dbReference type="Google" id="ProtNLM"/>
    </source>
</evidence>
<keyword evidence="1" id="KW-0812">Transmembrane</keyword>
<evidence type="ECO:0000256" key="1">
    <source>
        <dbReference type="SAM" id="Phobius"/>
    </source>
</evidence>
<feature type="transmembrane region" description="Helical" evidence="1">
    <location>
        <begin position="102"/>
        <end position="121"/>
    </location>
</feature>
<keyword evidence="1" id="KW-1133">Transmembrane helix</keyword>
<dbReference type="PANTHER" id="PTHR43044">
    <property type="match status" value="1"/>
</dbReference>
<organism evidence="2 3">
    <name type="scientific">Capnocytophaga bilenii</name>
    <dbReference type="NCBI Taxonomy" id="2819369"/>
    <lineage>
        <taxon>Bacteria</taxon>
        <taxon>Pseudomonadati</taxon>
        <taxon>Bacteroidota</taxon>
        <taxon>Flavobacteriia</taxon>
        <taxon>Flavobacteriales</taxon>
        <taxon>Flavobacteriaceae</taxon>
        <taxon>Capnocytophaga</taxon>
    </lineage>
</organism>
<dbReference type="EMBL" id="JAGDYP010000002">
    <property type="protein sequence ID" value="MBO1883637.1"/>
    <property type="molecule type" value="Genomic_DNA"/>
</dbReference>
<dbReference type="RefSeq" id="WP_208058261.1">
    <property type="nucleotide sequence ID" value="NZ_JAGDYP010000002.1"/>
</dbReference>
<accession>A0ABS3PWW0</accession>
<feature type="transmembrane region" description="Helical" evidence="1">
    <location>
        <begin position="176"/>
        <end position="195"/>
    </location>
</feature>
<keyword evidence="3" id="KW-1185">Reference proteome</keyword>
<dbReference type="Proteomes" id="UP000681610">
    <property type="component" value="Unassembled WGS sequence"/>
</dbReference>
<feature type="transmembrane region" description="Helical" evidence="1">
    <location>
        <begin position="72"/>
        <end position="90"/>
    </location>
</feature>
<feature type="transmembrane region" description="Helical" evidence="1">
    <location>
        <begin position="6"/>
        <end position="25"/>
    </location>
</feature>
<dbReference type="PANTHER" id="PTHR43044:SF1">
    <property type="entry name" value="QUINOL:CYTOCHROME C OXIDOREDUCTASE QUINONE-BINDING SUBUNIT 2"/>
    <property type="match status" value="1"/>
</dbReference>
<keyword evidence="1" id="KW-0472">Membrane</keyword>
<feature type="transmembrane region" description="Helical" evidence="1">
    <location>
        <begin position="245"/>
        <end position="265"/>
    </location>
</feature>
<feature type="transmembrane region" description="Helical" evidence="1">
    <location>
        <begin position="133"/>
        <end position="155"/>
    </location>
</feature>
<sequence length="266" mass="30664">MISYLYITTVFCSLTLVGLLVFGAINRVCNAEWFAPLYPLTRVLTAPLWMCMATLWGVLAFITLQADSGYSQPLWLLGRSLLYMAGYALYRYALFQKSKRYEILLLIFSFISITPIAYDWLVPPAVHWYSSLLGWYVFSSFLLSGVALLIVAAVYAQRKGYLPEVKPQHWHDLGKYLFAFAFVWAYLWFSQYMLIWYTNIPEETAYYQRWWTNGYAPTVLLMLALTFVVPFVGLMSAHNKRNPKWLIAVAVSVLLGQYLNIAVLLS</sequence>
<feature type="transmembrane region" description="Helical" evidence="1">
    <location>
        <begin position="46"/>
        <end position="66"/>
    </location>
</feature>
<reference evidence="2 3" key="1">
    <citation type="submission" date="2021-03" db="EMBL/GenBank/DDBJ databases">
        <title>Isolation and description of Capnocytophaga bilenii sp. nov., a novel Capnocytophaga species, isolated from a gingivitis subject.</title>
        <authorList>
            <person name="Antezack A."/>
            <person name="Monnet-Corti V."/>
            <person name="La Scola B."/>
        </authorList>
    </citation>
    <scope>NUCLEOTIDE SEQUENCE [LARGE SCALE GENOMIC DNA]</scope>
    <source>
        <strain evidence="2 3">Marseille-Q4570</strain>
    </source>
</reference>